<dbReference type="Proteomes" id="UP000324800">
    <property type="component" value="Unassembled WGS sequence"/>
</dbReference>
<gene>
    <name evidence="1" type="ORF">EZS28_039223</name>
</gene>
<accession>A0A5J4U518</accession>
<protein>
    <submittedName>
        <fullName evidence="1">Uncharacterized protein</fullName>
    </submittedName>
</protein>
<dbReference type="AlphaFoldDB" id="A0A5J4U518"/>
<comment type="caution">
    <text evidence="1">The sequence shown here is derived from an EMBL/GenBank/DDBJ whole genome shotgun (WGS) entry which is preliminary data.</text>
</comment>
<evidence type="ECO:0000313" key="1">
    <source>
        <dbReference type="EMBL" id="KAA6365250.1"/>
    </source>
</evidence>
<evidence type="ECO:0000313" key="2">
    <source>
        <dbReference type="Proteomes" id="UP000324800"/>
    </source>
</evidence>
<organism evidence="1 2">
    <name type="scientific">Streblomastix strix</name>
    <dbReference type="NCBI Taxonomy" id="222440"/>
    <lineage>
        <taxon>Eukaryota</taxon>
        <taxon>Metamonada</taxon>
        <taxon>Preaxostyla</taxon>
        <taxon>Oxymonadida</taxon>
        <taxon>Streblomastigidae</taxon>
        <taxon>Streblomastix</taxon>
    </lineage>
</organism>
<dbReference type="EMBL" id="SNRW01020656">
    <property type="protein sequence ID" value="KAA6365250.1"/>
    <property type="molecule type" value="Genomic_DNA"/>
</dbReference>
<name>A0A5J4U518_9EUKA</name>
<proteinExistence type="predicted"/>
<reference evidence="1 2" key="1">
    <citation type="submission" date="2019-03" db="EMBL/GenBank/DDBJ databases">
        <title>Single cell metagenomics reveals metabolic interactions within the superorganism composed of flagellate Streblomastix strix and complex community of Bacteroidetes bacteria on its surface.</title>
        <authorList>
            <person name="Treitli S.C."/>
            <person name="Kolisko M."/>
            <person name="Husnik F."/>
            <person name="Keeling P."/>
            <person name="Hampl V."/>
        </authorList>
    </citation>
    <scope>NUCLEOTIDE SEQUENCE [LARGE SCALE GENOMIC DNA]</scope>
    <source>
        <strain evidence="1">ST1C</strain>
    </source>
</reference>
<sequence>MQLSEIDWFNEQCNANNVTMISNKSKKCLSWNQQFGDEQEQTELVNQEYGKMICISFSTAGGIGEEQDEEIWNVLLYINWFIREQNKRKNFRQPFFQLLPLLARRTEEQIEEEGANEEIETQVSSNGLGGRIKYWANEAKKATLNHFIRRG</sequence>